<keyword evidence="5" id="KW-1185">Reference proteome</keyword>
<name>A0ABQ4DIX2_9CELL</name>
<dbReference type="PANTHER" id="PTHR13789">
    <property type="entry name" value="MONOOXYGENASE"/>
    <property type="match status" value="1"/>
</dbReference>
<gene>
    <name evidence="4" type="ORF">Cph01nite_10520</name>
</gene>
<evidence type="ECO:0000256" key="1">
    <source>
        <dbReference type="ARBA" id="ARBA00023002"/>
    </source>
</evidence>
<organism evidence="4 5">
    <name type="scientific">Cellulomonas phragmiteti</name>
    <dbReference type="NCBI Taxonomy" id="478780"/>
    <lineage>
        <taxon>Bacteria</taxon>
        <taxon>Bacillati</taxon>
        <taxon>Actinomycetota</taxon>
        <taxon>Actinomycetes</taxon>
        <taxon>Micrococcales</taxon>
        <taxon>Cellulomonadaceae</taxon>
        <taxon>Cellulomonas</taxon>
    </lineage>
</organism>
<evidence type="ECO:0000256" key="2">
    <source>
        <dbReference type="ARBA" id="ARBA00023033"/>
    </source>
</evidence>
<dbReference type="RefSeq" id="WP_203671845.1">
    <property type="nucleotide sequence ID" value="NZ_BONP01000004.1"/>
</dbReference>
<dbReference type="InterPro" id="IPR002938">
    <property type="entry name" value="FAD-bd"/>
</dbReference>
<dbReference type="Pfam" id="PF01494">
    <property type="entry name" value="FAD_binding_3"/>
    <property type="match status" value="1"/>
</dbReference>
<comment type="caution">
    <text evidence="4">The sequence shown here is derived from an EMBL/GenBank/DDBJ whole genome shotgun (WGS) entry which is preliminary data.</text>
</comment>
<keyword evidence="2" id="KW-0503">Monooxygenase</keyword>
<accession>A0ABQ4DIX2</accession>
<evidence type="ECO:0000313" key="4">
    <source>
        <dbReference type="EMBL" id="GIG39290.1"/>
    </source>
</evidence>
<evidence type="ECO:0000259" key="3">
    <source>
        <dbReference type="Pfam" id="PF01494"/>
    </source>
</evidence>
<sequence>MPPATAPTVTIVGAGITGLALAALLARTGREVTVLERATDLGPVGAGLLLQHLGQEVCHELGIGQALGASSAPVRRVDGRTVGGLRTMQLTYDEVAPGSSAWGVHRGTLFDLLRTAALDAGARIAPGWDVTAVRRTDVGPGREGGWVVTDAAGRRHESRGLLVGADGAASTVRRHTVRTRLDRPYPWGALWSIVPDPDGLSGDALVQRWRDTRTTLGVLPTGVGQASIFWSARVSRMPALLAAGPEAFVDHVAPLAGPLAPLVHRVAAAGLRPARYRDVVVDSPVADGAALVGDAAHAMSPQLGAGASLGLADAWTLAQALDRQPTLAQALAEYATERRAHLRYSRWWSRLLTPTFQSGLVPLGPPRDLVLAVALRVGPVRRLATTTLRGAQTSPWRTWHLPPPA</sequence>
<evidence type="ECO:0000313" key="5">
    <source>
        <dbReference type="Proteomes" id="UP000614741"/>
    </source>
</evidence>
<dbReference type="InterPro" id="IPR050493">
    <property type="entry name" value="FAD-dep_Monooxygenase_BioMet"/>
</dbReference>
<keyword evidence="1" id="KW-0560">Oxidoreductase</keyword>
<protein>
    <submittedName>
        <fullName evidence="4">Oxidoreductase</fullName>
    </submittedName>
</protein>
<feature type="domain" description="FAD-binding" evidence="3">
    <location>
        <begin position="8"/>
        <end position="341"/>
    </location>
</feature>
<dbReference type="EMBL" id="BONP01000004">
    <property type="protein sequence ID" value="GIG39290.1"/>
    <property type="molecule type" value="Genomic_DNA"/>
</dbReference>
<dbReference type="Gene3D" id="3.50.50.60">
    <property type="entry name" value="FAD/NAD(P)-binding domain"/>
    <property type="match status" value="1"/>
</dbReference>
<dbReference type="Proteomes" id="UP000614741">
    <property type="component" value="Unassembled WGS sequence"/>
</dbReference>
<reference evidence="4 5" key="1">
    <citation type="submission" date="2021-01" db="EMBL/GenBank/DDBJ databases">
        <title>Whole genome shotgun sequence of Cellulomonas phragmiteti NBRC 110785.</title>
        <authorList>
            <person name="Komaki H."/>
            <person name="Tamura T."/>
        </authorList>
    </citation>
    <scope>NUCLEOTIDE SEQUENCE [LARGE SCALE GENOMIC DNA]</scope>
    <source>
        <strain evidence="4 5">NBRC 110785</strain>
    </source>
</reference>
<proteinExistence type="predicted"/>
<dbReference type="SUPFAM" id="SSF51905">
    <property type="entry name" value="FAD/NAD(P)-binding domain"/>
    <property type="match status" value="1"/>
</dbReference>
<dbReference type="PANTHER" id="PTHR13789:SF309">
    <property type="entry name" value="PUTATIVE (AFU_ORTHOLOGUE AFUA_6G14510)-RELATED"/>
    <property type="match status" value="1"/>
</dbReference>
<dbReference type="PRINTS" id="PR00420">
    <property type="entry name" value="RNGMNOXGNASE"/>
</dbReference>
<dbReference type="InterPro" id="IPR036188">
    <property type="entry name" value="FAD/NAD-bd_sf"/>
</dbReference>